<dbReference type="KEGG" id="clup:CLUP02_12594"/>
<evidence type="ECO:0000256" key="3">
    <source>
        <dbReference type="ARBA" id="ARBA00022927"/>
    </source>
</evidence>
<keyword evidence="5" id="KW-1185">Reference proteome</keyword>
<dbReference type="GO" id="GO:0031267">
    <property type="term" value="F:small GTPase binding"/>
    <property type="evidence" value="ECO:0007669"/>
    <property type="project" value="TreeGrafter"/>
</dbReference>
<gene>
    <name evidence="4" type="ORF">CLUP02_12594</name>
</gene>
<evidence type="ECO:0000256" key="2">
    <source>
        <dbReference type="ARBA" id="ARBA00022448"/>
    </source>
</evidence>
<dbReference type="GO" id="GO:0005634">
    <property type="term" value="C:nucleus"/>
    <property type="evidence" value="ECO:0007669"/>
    <property type="project" value="TreeGrafter"/>
</dbReference>
<reference evidence="4" key="1">
    <citation type="journal article" date="2021" name="Mol. Plant Microbe Interact.">
        <title>Complete Genome Sequence of the Plant-Pathogenic Fungus Colletotrichum lupini.</title>
        <authorList>
            <person name="Baroncelli R."/>
            <person name="Pensec F."/>
            <person name="Da Lio D."/>
            <person name="Boufleur T."/>
            <person name="Vicente I."/>
            <person name="Sarrocco S."/>
            <person name="Picot A."/>
            <person name="Baraldi E."/>
            <person name="Sukno S."/>
            <person name="Thon M."/>
            <person name="Le Floch G."/>
        </authorList>
    </citation>
    <scope>NUCLEOTIDE SEQUENCE</scope>
    <source>
        <strain evidence="4">IMI 504893</strain>
    </source>
</reference>
<dbReference type="RefSeq" id="XP_049148703.1">
    <property type="nucleotide sequence ID" value="XM_049291558.1"/>
</dbReference>
<organism evidence="4 5">
    <name type="scientific">Colletotrichum lupini</name>
    <dbReference type="NCBI Taxonomy" id="145971"/>
    <lineage>
        <taxon>Eukaryota</taxon>
        <taxon>Fungi</taxon>
        <taxon>Dikarya</taxon>
        <taxon>Ascomycota</taxon>
        <taxon>Pezizomycotina</taxon>
        <taxon>Sordariomycetes</taxon>
        <taxon>Hypocreomycetidae</taxon>
        <taxon>Glomerellales</taxon>
        <taxon>Glomerellaceae</taxon>
        <taxon>Colletotrichum</taxon>
        <taxon>Colletotrichum acutatum species complex</taxon>
    </lineage>
</organism>
<accession>A0A9Q8T2I8</accession>
<dbReference type="GO" id="GO:0005085">
    <property type="term" value="F:guanyl-nucleotide exchange factor activity"/>
    <property type="evidence" value="ECO:0007669"/>
    <property type="project" value="TreeGrafter"/>
</dbReference>
<evidence type="ECO:0000313" key="5">
    <source>
        <dbReference type="Proteomes" id="UP000830671"/>
    </source>
</evidence>
<comment type="similarity">
    <text evidence="1">Belongs to the MOG1 family.</text>
</comment>
<evidence type="ECO:0000256" key="1">
    <source>
        <dbReference type="ARBA" id="ARBA00010307"/>
    </source>
</evidence>
<dbReference type="GeneID" id="73346568"/>
<dbReference type="Gene3D" id="3.40.1000.10">
    <property type="entry name" value="Mog1/PsbP, alpha/beta/alpha sandwich"/>
    <property type="match status" value="1"/>
</dbReference>
<dbReference type="AlphaFoldDB" id="A0A9Q8T2I8"/>
<dbReference type="Pfam" id="PF04603">
    <property type="entry name" value="Mog1"/>
    <property type="match status" value="1"/>
</dbReference>
<proteinExistence type="inferred from homology"/>
<dbReference type="GO" id="GO:0006606">
    <property type="term" value="P:protein import into nucleus"/>
    <property type="evidence" value="ECO:0007669"/>
    <property type="project" value="TreeGrafter"/>
</dbReference>
<dbReference type="Proteomes" id="UP000830671">
    <property type="component" value="Chromosome 6"/>
</dbReference>
<dbReference type="EMBL" id="CP019478">
    <property type="protein sequence ID" value="UQC87092.1"/>
    <property type="molecule type" value="Genomic_DNA"/>
</dbReference>
<dbReference type="InterPro" id="IPR007681">
    <property type="entry name" value="Mog1"/>
</dbReference>
<protein>
    <submittedName>
        <fullName evidence="4">Ran-interacting Mog1 protein</fullName>
    </submittedName>
</protein>
<keyword evidence="3" id="KW-0653">Protein transport</keyword>
<name>A0A9Q8T2I8_9PEZI</name>
<sequence>MTRYKSTPLYGGALVSDLPDKFADVSKLREVPDNQEVWIDSDGFTSIIFDITERVGPAGSSPEIDGRALTTHLEDLVGEDVDTVKVWNTTETSFSRLSSDIPAYTLIATQTPHASKSSRSSSSSAPDFTAIILTLVRLEKESTDILVTINVPHIKGEYDEADVDLELGKQGKLIGDAVEYAARIWETFKVKDWSLFQETEYGYSQSGRRIEDVNGEEVSLVELFYAENYDVKKTTSDFYVYTYYDSWIDELQLSYWSLVYRRSYTSTRSRTVITISCKITSTILDDSCHLRFE</sequence>
<dbReference type="PANTHER" id="PTHR15837">
    <property type="entry name" value="RAN GUANINE NUCLEOTIDE RELEASE FACTOR"/>
    <property type="match status" value="1"/>
</dbReference>
<evidence type="ECO:0000313" key="4">
    <source>
        <dbReference type="EMBL" id="UQC87092.1"/>
    </source>
</evidence>
<dbReference type="SUPFAM" id="SSF55724">
    <property type="entry name" value="Mog1p/PsbP-like"/>
    <property type="match status" value="1"/>
</dbReference>
<dbReference type="PANTHER" id="PTHR15837:SF0">
    <property type="entry name" value="RAN GUANINE NUCLEOTIDE RELEASE FACTOR"/>
    <property type="match status" value="1"/>
</dbReference>
<dbReference type="InterPro" id="IPR016123">
    <property type="entry name" value="Mog1/PsbP_a/b/a-sand"/>
</dbReference>
<keyword evidence="2" id="KW-0813">Transport</keyword>